<comment type="caution">
    <text evidence="1">The sequence shown here is derived from an EMBL/GenBank/DDBJ whole genome shotgun (WGS) entry which is preliminary data.</text>
</comment>
<dbReference type="AlphaFoldDB" id="A0A1F6G0N3"/>
<dbReference type="STRING" id="1798564.A3H55_02655"/>
<sequence length="59" mass="6867">MRLYYNYKSASKWGAFYFFVIKMLSLICSQKGEKSALVFLAGSVKLKTSFPLTRFRKCL</sequence>
<name>A0A1F6G0N3_9BACT</name>
<dbReference type="Proteomes" id="UP000177998">
    <property type="component" value="Unassembled WGS sequence"/>
</dbReference>
<accession>A0A1F6G0N3</accession>
<gene>
    <name evidence="1" type="ORF">A3H55_02655</name>
</gene>
<evidence type="ECO:0000313" key="1">
    <source>
        <dbReference type="EMBL" id="OGG91667.1"/>
    </source>
</evidence>
<reference evidence="1 2" key="1">
    <citation type="journal article" date="2016" name="Nat. Commun.">
        <title>Thousands of microbial genomes shed light on interconnected biogeochemical processes in an aquifer system.</title>
        <authorList>
            <person name="Anantharaman K."/>
            <person name="Brown C.T."/>
            <person name="Hug L.A."/>
            <person name="Sharon I."/>
            <person name="Castelle C.J."/>
            <person name="Probst A.J."/>
            <person name="Thomas B.C."/>
            <person name="Singh A."/>
            <person name="Wilkins M.J."/>
            <person name="Karaoz U."/>
            <person name="Brodie E.L."/>
            <person name="Williams K.H."/>
            <person name="Hubbard S.S."/>
            <person name="Banfield J.F."/>
        </authorList>
    </citation>
    <scope>NUCLEOTIDE SEQUENCE [LARGE SCALE GENOMIC DNA]</scope>
</reference>
<protein>
    <submittedName>
        <fullName evidence="1">Uncharacterized protein</fullName>
    </submittedName>
</protein>
<proteinExistence type="predicted"/>
<evidence type="ECO:0000313" key="2">
    <source>
        <dbReference type="Proteomes" id="UP000177998"/>
    </source>
</evidence>
<dbReference type="EMBL" id="MFMZ01000005">
    <property type="protein sequence ID" value="OGG91667.1"/>
    <property type="molecule type" value="Genomic_DNA"/>
</dbReference>
<organism evidence="1 2">
    <name type="scientific">Candidatus Kuenenbacteria bacterium RIFCSPLOWO2_02_FULL_42_16</name>
    <dbReference type="NCBI Taxonomy" id="1798564"/>
    <lineage>
        <taxon>Bacteria</taxon>
        <taxon>Candidatus Kueneniibacteriota</taxon>
    </lineage>
</organism>